<keyword evidence="4" id="KW-1185">Reference proteome</keyword>
<evidence type="ECO:0000313" key="4">
    <source>
        <dbReference type="Proteomes" id="UP001605036"/>
    </source>
</evidence>
<name>A0ABD1ZCW4_9MARC</name>
<sequence length="303" mass="32016">MARRPHVPRFGQWDANDHMPYTAVFDIARTGRGKPINPNDPSDNPDLSGGSRPNGGRRMFNPNDPEDVDAPSDMPHDRPGYGGGGGGGGKDGGNYRGGQAPRTGLDPQGRRPGAAAAAAEGRGNSMPPSRPPPPAEFNRRPGNRELGSDRTATESPSTSFSDSPAHPAGNPVKKPTASGLMGGASPAWEPGRRNSKGEEPPSFAPATPTRGRGRPGNYKPEDNAPSKGPAALPKFGTWNAHDPSSGDGFTVIFNQARNERKAGGPGRIPQPGDHPHDQDLYGNPDNVKSRDSNKKWFCCFGRL</sequence>
<evidence type="ECO:0000259" key="2">
    <source>
        <dbReference type="Pfam" id="PF05627"/>
    </source>
</evidence>
<feature type="domain" description="RIN4 pathogenic type III effector avirulence factor Avr cleavage site" evidence="2">
    <location>
        <begin position="3"/>
        <end position="32"/>
    </location>
</feature>
<dbReference type="Proteomes" id="UP001605036">
    <property type="component" value="Unassembled WGS sequence"/>
</dbReference>
<dbReference type="PANTHER" id="PTHR33159:SF101">
    <property type="entry name" value="OS04G0379600 PROTEIN"/>
    <property type="match status" value="1"/>
</dbReference>
<feature type="compositionally biased region" description="Basic and acidic residues" evidence="1">
    <location>
        <begin position="190"/>
        <end position="199"/>
    </location>
</feature>
<feature type="compositionally biased region" description="Low complexity" evidence="1">
    <location>
        <begin position="37"/>
        <end position="46"/>
    </location>
</feature>
<feature type="compositionally biased region" description="Basic and acidic residues" evidence="1">
    <location>
        <begin position="137"/>
        <end position="152"/>
    </location>
</feature>
<feature type="compositionally biased region" description="Gly residues" evidence="1">
    <location>
        <begin position="80"/>
        <end position="96"/>
    </location>
</feature>
<accession>A0ABD1ZCW4</accession>
<dbReference type="Pfam" id="PF05627">
    <property type="entry name" value="AvrRpt-cleavage"/>
    <property type="match status" value="2"/>
</dbReference>
<proteinExistence type="predicted"/>
<dbReference type="InterPro" id="IPR040387">
    <property type="entry name" value="RIN4/NOI4"/>
</dbReference>
<dbReference type="EMBL" id="JBHFFA010000001">
    <property type="protein sequence ID" value="KAL2649180.1"/>
    <property type="molecule type" value="Genomic_DNA"/>
</dbReference>
<reference evidence="3 4" key="1">
    <citation type="submission" date="2024-09" db="EMBL/GenBank/DDBJ databases">
        <title>Chromosome-scale assembly of Riccia fluitans.</title>
        <authorList>
            <person name="Paukszto L."/>
            <person name="Sawicki J."/>
            <person name="Karawczyk K."/>
            <person name="Piernik-Szablinska J."/>
            <person name="Szczecinska M."/>
            <person name="Mazdziarz M."/>
        </authorList>
    </citation>
    <scope>NUCLEOTIDE SEQUENCE [LARGE SCALE GENOMIC DNA]</scope>
    <source>
        <strain evidence="3">Rf_01</strain>
        <tissue evidence="3">Aerial parts of the thallus</tissue>
    </source>
</reference>
<evidence type="ECO:0000256" key="1">
    <source>
        <dbReference type="SAM" id="MobiDB-lite"/>
    </source>
</evidence>
<organism evidence="3 4">
    <name type="scientific">Riccia fluitans</name>
    <dbReference type="NCBI Taxonomy" id="41844"/>
    <lineage>
        <taxon>Eukaryota</taxon>
        <taxon>Viridiplantae</taxon>
        <taxon>Streptophyta</taxon>
        <taxon>Embryophyta</taxon>
        <taxon>Marchantiophyta</taxon>
        <taxon>Marchantiopsida</taxon>
        <taxon>Marchantiidae</taxon>
        <taxon>Marchantiales</taxon>
        <taxon>Ricciaceae</taxon>
        <taxon>Riccia</taxon>
    </lineage>
</organism>
<dbReference type="PANTHER" id="PTHR33159">
    <property type="entry name" value="RPM1-INTERACTING PROTEIN 4 (RIN4) FAMILY PROTEIN"/>
    <property type="match status" value="1"/>
</dbReference>
<dbReference type="InterPro" id="IPR008700">
    <property type="entry name" value="TypeIII_avirulence_cleave"/>
</dbReference>
<feature type="compositionally biased region" description="Polar residues" evidence="1">
    <location>
        <begin position="153"/>
        <end position="162"/>
    </location>
</feature>
<comment type="caution">
    <text evidence="3">The sequence shown here is derived from an EMBL/GenBank/DDBJ whole genome shotgun (WGS) entry which is preliminary data.</text>
</comment>
<dbReference type="AlphaFoldDB" id="A0ABD1ZCW4"/>
<feature type="region of interest" description="Disordered" evidence="1">
    <location>
        <begin position="29"/>
        <end position="292"/>
    </location>
</feature>
<evidence type="ECO:0000313" key="3">
    <source>
        <dbReference type="EMBL" id="KAL2649180.1"/>
    </source>
</evidence>
<protein>
    <recommendedName>
        <fullName evidence="2">RIN4 pathogenic type III effector avirulence factor Avr cleavage site domain-containing protein</fullName>
    </recommendedName>
</protein>
<gene>
    <name evidence="3" type="ORF">R1flu_017308</name>
</gene>
<feature type="domain" description="RIN4 pathogenic type III effector avirulence factor Avr cleavage site" evidence="2">
    <location>
        <begin position="228"/>
        <end position="261"/>
    </location>
</feature>